<accession>A0A167KLL7</accession>
<evidence type="ECO:0000313" key="2">
    <source>
        <dbReference type="Proteomes" id="UP000077315"/>
    </source>
</evidence>
<reference evidence="2" key="1">
    <citation type="submission" date="2015-06" db="EMBL/GenBank/DDBJ databases">
        <title>Expansion of signal transduction pathways in fungi by whole-genome duplication.</title>
        <authorList>
            <consortium name="DOE Joint Genome Institute"/>
            <person name="Corrochano L.M."/>
            <person name="Kuo A."/>
            <person name="Marcet-Houben M."/>
            <person name="Polaino S."/>
            <person name="Salamov A."/>
            <person name="Villalobos J.M."/>
            <person name="Alvarez M.I."/>
            <person name="Avalos J."/>
            <person name="Benito E.P."/>
            <person name="Benoit I."/>
            <person name="Burger G."/>
            <person name="Camino L.P."/>
            <person name="Canovas D."/>
            <person name="Cerda-Olmedo E."/>
            <person name="Cheng J.-F."/>
            <person name="Dominguez A."/>
            <person name="Elias M."/>
            <person name="Eslava A.P."/>
            <person name="Glaser F."/>
            <person name="Grimwood J."/>
            <person name="Gutierrez G."/>
            <person name="Heitman J."/>
            <person name="Henrissat B."/>
            <person name="Iturriaga E.A."/>
            <person name="Lang B.F."/>
            <person name="Lavin J.L."/>
            <person name="Lee S."/>
            <person name="Li W."/>
            <person name="Lindquist E."/>
            <person name="Lopez-Garcia S."/>
            <person name="Luque E.M."/>
            <person name="Marcos A.T."/>
            <person name="Martin J."/>
            <person name="McCluskey K."/>
            <person name="Medina H.R."/>
            <person name="Miralles-Duran A."/>
            <person name="Miyazaki A."/>
            <person name="Munoz-Torres E."/>
            <person name="Oguiza J.A."/>
            <person name="Ohm R."/>
            <person name="Olmedo M."/>
            <person name="Orejas M."/>
            <person name="Ortiz-Castellanos L."/>
            <person name="Pisabarro A.G."/>
            <person name="Rodriguez-Romero J."/>
            <person name="Ruiz-Herrera J."/>
            <person name="Ruiz-Vazquez R."/>
            <person name="Sanz C."/>
            <person name="Schackwitz W."/>
            <person name="Schmutz J."/>
            <person name="Shahriari M."/>
            <person name="Shelest E."/>
            <person name="Silva-Franco F."/>
            <person name="Soanes D."/>
            <person name="Syed K."/>
            <person name="Tagua V.G."/>
            <person name="Talbot N.J."/>
            <person name="Thon M."/>
            <person name="De vries R.P."/>
            <person name="Wiebenga A."/>
            <person name="Yadav J.S."/>
            <person name="Braun E.L."/>
            <person name="Baker S."/>
            <person name="Garre V."/>
            <person name="Horwitz B."/>
            <person name="Torres-Martinez S."/>
            <person name="Idnurm A."/>
            <person name="Herrera-Estrella A."/>
            <person name="Gabaldon T."/>
            <person name="Grigoriev I.V."/>
        </authorList>
    </citation>
    <scope>NUCLEOTIDE SEQUENCE [LARGE SCALE GENOMIC DNA]</scope>
    <source>
        <strain evidence="2">NRRL 1555(-)</strain>
    </source>
</reference>
<proteinExistence type="predicted"/>
<sequence length="189" mass="21453">MINVSANTYVNEKSTFRFYSNGHVLSVIIYEEDGSIGYNCNPCSLTDADLFLMHEKDTMYFKIKGECTFKASVDSNNYLYTTCKINIDSNNTCLEIHLPSFEMKSTELRIESSSTDISSELFKVHELLYNISVLSDSDIQFLVSKEQDKFQTYTAVLAYHWNSLDVLDSPCAPGEEKTPELSAITLLQK</sequence>
<dbReference type="VEuPathDB" id="FungiDB:PHYBLDRAFT_150555"/>
<protein>
    <submittedName>
        <fullName evidence="1">Uncharacterized protein</fullName>
    </submittedName>
</protein>
<keyword evidence="2" id="KW-1185">Reference proteome</keyword>
<dbReference type="OrthoDB" id="10360495at2759"/>
<organism evidence="1 2">
    <name type="scientific">Phycomyces blakesleeanus (strain ATCC 8743b / DSM 1359 / FGSC 10004 / NBRC 33097 / NRRL 1555)</name>
    <dbReference type="NCBI Taxonomy" id="763407"/>
    <lineage>
        <taxon>Eukaryota</taxon>
        <taxon>Fungi</taxon>
        <taxon>Fungi incertae sedis</taxon>
        <taxon>Mucoromycota</taxon>
        <taxon>Mucoromycotina</taxon>
        <taxon>Mucoromycetes</taxon>
        <taxon>Mucorales</taxon>
        <taxon>Phycomycetaceae</taxon>
        <taxon>Phycomyces</taxon>
    </lineage>
</organism>
<dbReference type="RefSeq" id="XP_018286416.1">
    <property type="nucleotide sequence ID" value="XM_018432501.1"/>
</dbReference>
<dbReference type="Proteomes" id="UP000077315">
    <property type="component" value="Unassembled WGS sequence"/>
</dbReference>
<dbReference type="GeneID" id="28993407"/>
<dbReference type="AlphaFoldDB" id="A0A167KLL7"/>
<name>A0A167KLL7_PHYB8</name>
<gene>
    <name evidence="1" type="ORF">PHYBLDRAFT_150555</name>
</gene>
<dbReference type="InParanoid" id="A0A167KLL7"/>
<dbReference type="EMBL" id="KV440995">
    <property type="protein sequence ID" value="OAD68376.1"/>
    <property type="molecule type" value="Genomic_DNA"/>
</dbReference>
<evidence type="ECO:0000313" key="1">
    <source>
        <dbReference type="EMBL" id="OAD68376.1"/>
    </source>
</evidence>